<dbReference type="PROSITE" id="PS50839">
    <property type="entry name" value="CHASE"/>
    <property type="match status" value="1"/>
</dbReference>
<dbReference type="InterPro" id="IPR006189">
    <property type="entry name" value="CHASE_dom"/>
</dbReference>
<dbReference type="Gene3D" id="3.30.450.350">
    <property type="entry name" value="CHASE domain"/>
    <property type="match status" value="1"/>
</dbReference>
<comment type="subcellular location">
    <subcellularLocation>
        <location evidence="1">Membrane</location>
    </subcellularLocation>
</comment>
<comment type="caution">
    <text evidence="7">The sequence shown here is derived from an EMBL/GenBank/DDBJ whole genome shotgun (WGS) entry which is preliminary data.</text>
</comment>
<evidence type="ECO:0000256" key="3">
    <source>
        <dbReference type="ARBA" id="ARBA00022989"/>
    </source>
</evidence>
<feature type="region of interest" description="Disordered" evidence="5">
    <location>
        <begin position="269"/>
        <end position="363"/>
    </location>
</feature>
<accession>A0A4Y4D4M7</accession>
<dbReference type="AlphaFoldDB" id="A0A4Y4D4M7"/>
<evidence type="ECO:0000256" key="2">
    <source>
        <dbReference type="ARBA" id="ARBA00022692"/>
    </source>
</evidence>
<name>A0A4Y4D4M7_ZOORA</name>
<reference evidence="7 8" key="1">
    <citation type="submission" date="2019-06" db="EMBL/GenBank/DDBJ databases">
        <title>Whole genome shotgun sequence of Zoogloea ramigera NBRC 15342.</title>
        <authorList>
            <person name="Hosoyama A."/>
            <person name="Uohara A."/>
            <person name="Ohji S."/>
            <person name="Ichikawa N."/>
        </authorList>
    </citation>
    <scope>NUCLEOTIDE SEQUENCE [LARGE SCALE GENOMIC DNA]</scope>
    <source>
        <strain evidence="7 8">NBRC 15342</strain>
    </source>
</reference>
<dbReference type="Pfam" id="PF03924">
    <property type="entry name" value="CHASE"/>
    <property type="match status" value="1"/>
</dbReference>
<proteinExistence type="predicted"/>
<dbReference type="EMBL" id="BJNV01000116">
    <property type="protein sequence ID" value="GEC97720.1"/>
    <property type="molecule type" value="Genomic_DNA"/>
</dbReference>
<keyword evidence="8" id="KW-1185">Reference proteome</keyword>
<evidence type="ECO:0000313" key="7">
    <source>
        <dbReference type="EMBL" id="GEC97720.1"/>
    </source>
</evidence>
<keyword evidence="4" id="KW-0472">Membrane</keyword>
<dbReference type="InterPro" id="IPR042240">
    <property type="entry name" value="CHASE_sf"/>
</dbReference>
<protein>
    <recommendedName>
        <fullName evidence="6">CHASE domain-containing protein</fullName>
    </recommendedName>
</protein>
<keyword evidence="3" id="KW-1133">Transmembrane helix</keyword>
<evidence type="ECO:0000256" key="5">
    <source>
        <dbReference type="SAM" id="MobiDB-lite"/>
    </source>
</evidence>
<dbReference type="GO" id="GO:0016020">
    <property type="term" value="C:membrane"/>
    <property type="evidence" value="ECO:0007669"/>
    <property type="project" value="UniProtKB-SubCell"/>
</dbReference>
<feature type="domain" description="CHASE" evidence="6">
    <location>
        <begin position="81"/>
        <end position="247"/>
    </location>
</feature>
<dbReference type="GO" id="GO:0003824">
    <property type="term" value="F:catalytic activity"/>
    <property type="evidence" value="ECO:0007669"/>
    <property type="project" value="UniProtKB-ARBA"/>
</dbReference>
<dbReference type="GO" id="GO:0007165">
    <property type="term" value="P:signal transduction"/>
    <property type="evidence" value="ECO:0007669"/>
    <property type="project" value="UniProtKB-ARBA"/>
</dbReference>
<evidence type="ECO:0000313" key="8">
    <source>
        <dbReference type="Proteomes" id="UP000318422"/>
    </source>
</evidence>
<dbReference type="RefSeq" id="WP_141355027.1">
    <property type="nucleotide sequence ID" value="NZ_BJNV01000116.1"/>
</dbReference>
<evidence type="ECO:0000256" key="4">
    <source>
        <dbReference type="ARBA" id="ARBA00023136"/>
    </source>
</evidence>
<evidence type="ECO:0000259" key="6">
    <source>
        <dbReference type="PROSITE" id="PS50839"/>
    </source>
</evidence>
<organism evidence="7 8">
    <name type="scientific">Zoogloea ramigera</name>
    <dbReference type="NCBI Taxonomy" id="350"/>
    <lineage>
        <taxon>Bacteria</taxon>
        <taxon>Pseudomonadati</taxon>
        <taxon>Pseudomonadota</taxon>
        <taxon>Betaproteobacteria</taxon>
        <taxon>Rhodocyclales</taxon>
        <taxon>Zoogloeaceae</taxon>
        <taxon>Zoogloea</taxon>
    </lineage>
</organism>
<evidence type="ECO:0000256" key="1">
    <source>
        <dbReference type="ARBA" id="ARBA00004370"/>
    </source>
</evidence>
<sequence>MKPFRNDVPERMFQSIIAPTLVALLIALLLGAISISRIDAAHTQARGASFVLETSEITLKIEERFKAYRQVLRGARALFAASQTVTRDEWRRYVTTLRLHVDYAGIQGVGFAQSIPAAELAEHERRVRAEGFPDYRVSPRGARDEYSSIVFLEPFDWRNQRAFGYDMFSEPVRHEAMARARSLGVPALTGKVRLVQETSTDVQFGVLLYLPVFRQGLPIDTTAQRERAFIGWVYSPFRLGDLITGTLGDAGQHLRIRVFDGHNLSADTLLFDSQPGRQPPPAQDPARAEQPDLDAGLRPFPWPHRQRSRPAAREAGGGADRQPLRDAHGRLLRLTPAHPRAGPHQRVLAGQRGALQLAGQPVP</sequence>
<dbReference type="OrthoDB" id="9813903at2"/>
<gene>
    <name evidence="7" type="ORF">ZRA01_37930</name>
</gene>
<dbReference type="SMART" id="SM01079">
    <property type="entry name" value="CHASE"/>
    <property type="match status" value="1"/>
</dbReference>
<dbReference type="Proteomes" id="UP000318422">
    <property type="component" value="Unassembled WGS sequence"/>
</dbReference>
<keyword evidence="2" id="KW-0812">Transmembrane</keyword>